<feature type="region of interest" description="Disordered" evidence="1">
    <location>
        <begin position="501"/>
        <end position="537"/>
    </location>
</feature>
<feature type="compositionally biased region" description="Basic and acidic residues" evidence="1">
    <location>
        <begin position="455"/>
        <end position="465"/>
    </location>
</feature>
<sequence>MLADIESQIKSERKMLSQIDYDVNYRDTPGFLDYHVTDIWWPTKPPPPGPETSPPVTRSSPKGALRSKQNLTTVNTNANVSQKVSTELAVRDIVAHWAFTMARTPVFATTSPVSTTTGRFWTPTIPTTTTSTVATTTTVWSTRTPAPTEPPFRGSFPPGVQASWPFENDPTTTQTPFIQDLEKELQESNTGYFTVGLRRFLIIVAAQNPLIVTSVLDAMEVNFGRLLDGHKLDSFGKPLQDTIVSLLGMMNLLPPDLLQQQANVGQFVLQKRRVLADPKVNKCLDIYDAMFIQEEGQALFGLLEQFAKFPEGNLNVTDLSREILNAFLAPCLRTTGTREHKRFLSSLYEAIESQYPNWRTQKAGEHNETSSAIGHQIDVIMGVPSNNSTGDPLSGLPSRRRMGHDFKKAMHHFLTKHRKLIKRLNKHHKHGKRKKHHHWRHKSHHSSHKKHKKEKKEQHDKDHSRNSRIPFEQHSAHDDHIQHNQFAERLFYEKFKKPLKKSGRESPALRAEEEEKADTSGSEAFFKASNNKKQTNQVSQTLLKPQLLENIDKQYLMKLAQKFKAKLESGNYRRLMVVSSENKSDAAAKRAANNTIVHKIREASSYSDEEYNLKTNLYDALRHGNRSFVHFRNMSNPGSSDEEKIIKRNLYKNLL</sequence>
<dbReference type="AlphaFoldDB" id="A0A7E5WIR2"/>
<organism evidence="2 3">
    <name type="scientific">Trichoplusia ni</name>
    <name type="common">Cabbage looper</name>
    <dbReference type="NCBI Taxonomy" id="7111"/>
    <lineage>
        <taxon>Eukaryota</taxon>
        <taxon>Metazoa</taxon>
        <taxon>Ecdysozoa</taxon>
        <taxon>Arthropoda</taxon>
        <taxon>Hexapoda</taxon>
        <taxon>Insecta</taxon>
        <taxon>Pterygota</taxon>
        <taxon>Neoptera</taxon>
        <taxon>Endopterygota</taxon>
        <taxon>Lepidoptera</taxon>
        <taxon>Glossata</taxon>
        <taxon>Ditrysia</taxon>
        <taxon>Noctuoidea</taxon>
        <taxon>Noctuidae</taxon>
        <taxon>Plusiinae</taxon>
        <taxon>Trichoplusia</taxon>
    </lineage>
</organism>
<dbReference type="InParanoid" id="A0A7E5WIR2"/>
<feature type="region of interest" description="Disordered" evidence="1">
    <location>
        <begin position="43"/>
        <end position="66"/>
    </location>
</feature>
<feature type="compositionally biased region" description="Polar residues" evidence="1">
    <location>
        <begin position="528"/>
        <end position="537"/>
    </location>
</feature>
<proteinExistence type="predicted"/>
<protein>
    <submittedName>
        <fullName evidence="3">Uncharacterized protein LOC113503003 isoform X1</fullName>
    </submittedName>
</protein>
<feature type="region of interest" description="Disordered" evidence="1">
    <location>
        <begin position="424"/>
        <end position="478"/>
    </location>
</feature>
<evidence type="ECO:0000313" key="3">
    <source>
        <dbReference type="RefSeq" id="XP_026740584.1"/>
    </source>
</evidence>
<feature type="compositionally biased region" description="Basic residues" evidence="1">
    <location>
        <begin position="424"/>
        <end position="454"/>
    </location>
</feature>
<accession>A0A7E5WIR2</accession>
<dbReference type="GeneID" id="113503003"/>
<name>A0A7E5WIR2_TRINI</name>
<feature type="compositionally biased region" description="Pro residues" evidence="1">
    <location>
        <begin position="43"/>
        <end position="53"/>
    </location>
</feature>
<dbReference type="KEGG" id="tnl:113503003"/>
<keyword evidence="2" id="KW-1185">Reference proteome</keyword>
<reference evidence="3" key="1">
    <citation type="submission" date="2025-08" db="UniProtKB">
        <authorList>
            <consortium name="RefSeq"/>
        </authorList>
    </citation>
    <scope>IDENTIFICATION</scope>
</reference>
<dbReference type="RefSeq" id="XP_026740584.1">
    <property type="nucleotide sequence ID" value="XM_026884783.1"/>
</dbReference>
<dbReference type="OrthoDB" id="6930132at2759"/>
<evidence type="ECO:0000256" key="1">
    <source>
        <dbReference type="SAM" id="MobiDB-lite"/>
    </source>
</evidence>
<evidence type="ECO:0000313" key="2">
    <source>
        <dbReference type="Proteomes" id="UP000322000"/>
    </source>
</evidence>
<dbReference type="Proteomes" id="UP000322000">
    <property type="component" value="Chromosome 18"/>
</dbReference>
<gene>
    <name evidence="3" type="primary">LOC113503003</name>
</gene>